<protein>
    <submittedName>
        <fullName evidence="7">Sigma-70 family RNA polymerase sigma factor</fullName>
    </submittedName>
</protein>
<reference evidence="7 8" key="1">
    <citation type="submission" date="2019-01" db="EMBL/GenBank/DDBJ databases">
        <title>Flavobacterium sp. nov.,isolated from freshwater.</title>
        <authorList>
            <person name="Zhang R."/>
            <person name="Du Z.-J."/>
        </authorList>
    </citation>
    <scope>NUCLEOTIDE SEQUENCE [LARGE SCALE GENOMIC DNA]</scope>
    <source>
        <strain evidence="7 8">1E403</strain>
    </source>
</reference>
<evidence type="ECO:0000259" key="6">
    <source>
        <dbReference type="Pfam" id="PF08281"/>
    </source>
</evidence>
<proteinExistence type="inferred from homology"/>
<dbReference type="InterPro" id="IPR039425">
    <property type="entry name" value="RNA_pol_sigma-70-like"/>
</dbReference>
<dbReference type="InterPro" id="IPR007627">
    <property type="entry name" value="RNA_pol_sigma70_r2"/>
</dbReference>
<sequence>MTDKELISGCLKQDRLAQHQVYKNYGTKVMGICKRYMKDRERAEEVAMNTFILVFQKIEQYKTEGSFEGWILKIAVNSCLMELRKKTRFNLEVSHDDVQLSTRDEGLTDAYNNDIEAMLKTLPEGARIVFNLYAIEGYKHSEIAKQLGVSEGTSKSQLHYAKEKLKRTFFSSANFNTVNHGR</sequence>
<dbReference type="SUPFAM" id="SSF88659">
    <property type="entry name" value="Sigma3 and sigma4 domains of RNA polymerase sigma factors"/>
    <property type="match status" value="1"/>
</dbReference>
<evidence type="ECO:0000256" key="4">
    <source>
        <dbReference type="ARBA" id="ARBA00023163"/>
    </source>
</evidence>
<dbReference type="InterPro" id="IPR036388">
    <property type="entry name" value="WH-like_DNA-bd_sf"/>
</dbReference>
<dbReference type="CDD" id="cd06171">
    <property type="entry name" value="Sigma70_r4"/>
    <property type="match status" value="1"/>
</dbReference>
<dbReference type="Pfam" id="PF08281">
    <property type="entry name" value="Sigma70_r4_2"/>
    <property type="match status" value="1"/>
</dbReference>
<dbReference type="InterPro" id="IPR013325">
    <property type="entry name" value="RNA_pol_sigma_r2"/>
</dbReference>
<dbReference type="GO" id="GO:0006352">
    <property type="term" value="P:DNA-templated transcription initiation"/>
    <property type="evidence" value="ECO:0007669"/>
    <property type="project" value="InterPro"/>
</dbReference>
<dbReference type="Proteomes" id="UP000287527">
    <property type="component" value="Unassembled WGS sequence"/>
</dbReference>
<dbReference type="NCBIfam" id="TIGR02937">
    <property type="entry name" value="sigma70-ECF"/>
    <property type="match status" value="1"/>
</dbReference>
<comment type="caution">
    <text evidence="7">The sequence shown here is derived from an EMBL/GenBank/DDBJ whole genome shotgun (WGS) entry which is preliminary data.</text>
</comment>
<dbReference type="InterPro" id="IPR013324">
    <property type="entry name" value="RNA_pol_sigma_r3/r4-like"/>
</dbReference>
<keyword evidence="4" id="KW-0804">Transcription</keyword>
<dbReference type="SUPFAM" id="SSF88946">
    <property type="entry name" value="Sigma2 domain of RNA polymerase sigma factors"/>
    <property type="match status" value="1"/>
</dbReference>
<evidence type="ECO:0000313" key="7">
    <source>
        <dbReference type="EMBL" id="RWX03577.1"/>
    </source>
</evidence>
<feature type="domain" description="RNA polymerase sigma-70 region 2" evidence="5">
    <location>
        <begin position="22"/>
        <end position="88"/>
    </location>
</feature>
<dbReference type="Pfam" id="PF04542">
    <property type="entry name" value="Sigma70_r2"/>
    <property type="match status" value="1"/>
</dbReference>
<gene>
    <name evidence="7" type="ORF">EPI11_01210</name>
</gene>
<dbReference type="AlphaFoldDB" id="A0A3S3QU23"/>
<dbReference type="EMBL" id="SBII01000001">
    <property type="protein sequence ID" value="RWX03577.1"/>
    <property type="molecule type" value="Genomic_DNA"/>
</dbReference>
<keyword evidence="3" id="KW-0731">Sigma factor</keyword>
<name>A0A3S3QU23_9FLAO</name>
<accession>A0A3S3QU23</accession>
<evidence type="ECO:0000259" key="5">
    <source>
        <dbReference type="Pfam" id="PF04542"/>
    </source>
</evidence>
<evidence type="ECO:0000256" key="3">
    <source>
        <dbReference type="ARBA" id="ARBA00023082"/>
    </source>
</evidence>
<dbReference type="InterPro" id="IPR014284">
    <property type="entry name" value="RNA_pol_sigma-70_dom"/>
</dbReference>
<dbReference type="InterPro" id="IPR013249">
    <property type="entry name" value="RNA_pol_sigma70_r4_t2"/>
</dbReference>
<dbReference type="RefSeq" id="WP_128388133.1">
    <property type="nucleotide sequence ID" value="NZ_SBII01000001.1"/>
</dbReference>
<dbReference type="PANTHER" id="PTHR43133:SF46">
    <property type="entry name" value="RNA POLYMERASE SIGMA-70 FACTOR ECF SUBFAMILY"/>
    <property type="match status" value="1"/>
</dbReference>
<evidence type="ECO:0000256" key="1">
    <source>
        <dbReference type="ARBA" id="ARBA00010641"/>
    </source>
</evidence>
<dbReference type="Gene3D" id="1.10.1740.10">
    <property type="match status" value="1"/>
</dbReference>
<dbReference type="OrthoDB" id="1056775at2"/>
<dbReference type="GO" id="GO:0003677">
    <property type="term" value="F:DNA binding"/>
    <property type="evidence" value="ECO:0007669"/>
    <property type="project" value="InterPro"/>
</dbReference>
<evidence type="ECO:0000313" key="8">
    <source>
        <dbReference type="Proteomes" id="UP000287527"/>
    </source>
</evidence>
<evidence type="ECO:0000256" key="2">
    <source>
        <dbReference type="ARBA" id="ARBA00023015"/>
    </source>
</evidence>
<organism evidence="7 8">
    <name type="scientific">Flavobacterium cerinum</name>
    <dbReference type="NCBI Taxonomy" id="2502784"/>
    <lineage>
        <taxon>Bacteria</taxon>
        <taxon>Pseudomonadati</taxon>
        <taxon>Bacteroidota</taxon>
        <taxon>Flavobacteriia</taxon>
        <taxon>Flavobacteriales</taxon>
        <taxon>Flavobacteriaceae</taxon>
        <taxon>Flavobacterium</taxon>
    </lineage>
</organism>
<keyword evidence="8" id="KW-1185">Reference proteome</keyword>
<keyword evidence="2" id="KW-0805">Transcription regulation</keyword>
<dbReference type="PANTHER" id="PTHR43133">
    <property type="entry name" value="RNA POLYMERASE ECF-TYPE SIGMA FACTO"/>
    <property type="match status" value="1"/>
</dbReference>
<dbReference type="Gene3D" id="1.10.10.10">
    <property type="entry name" value="Winged helix-like DNA-binding domain superfamily/Winged helix DNA-binding domain"/>
    <property type="match status" value="1"/>
</dbReference>
<feature type="domain" description="RNA polymerase sigma factor 70 region 4 type 2" evidence="6">
    <location>
        <begin position="114"/>
        <end position="165"/>
    </location>
</feature>
<dbReference type="GO" id="GO:0016987">
    <property type="term" value="F:sigma factor activity"/>
    <property type="evidence" value="ECO:0007669"/>
    <property type="project" value="UniProtKB-KW"/>
</dbReference>
<comment type="similarity">
    <text evidence="1">Belongs to the sigma-70 factor family. ECF subfamily.</text>
</comment>